<dbReference type="Proteomes" id="UP000005778">
    <property type="component" value="Chromosome"/>
</dbReference>
<accession>I5B0Y3</accession>
<organism evidence="2 3">
    <name type="scientific">Desulfobacter postgatei 2ac9</name>
    <dbReference type="NCBI Taxonomy" id="879212"/>
    <lineage>
        <taxon>Bacteria</taxon>
        <taxon>Pseudomonadati</taxon>
        <taxon>Thermodesulfobacteriota</taxon>
        <taxon>Desulfobacteria</taxon>
        <taxon>Desulfobacterales</taxon>
        <taxon>Desulfobacteraceae</taxon>
        <taxon>Desulfobacter</taxon>
    </lineage>
</organism>
<proteinExistence type="predicted"/>
<dbReference type="SMART" id="SM00530">
    <property type="entry name" value="HTH_XRE"/>
    <property type="match status" value="1"/>
</dbReference>
<name>I5B0Y3_9BACT</name>
<dbReference type="Pfam" id="PF01381">
    <property type="entry name" value="HTH_3"/>
    <property type="match status" value="1"/>
</dbReference>
<evidence type="ECO:0000313" key="3">
    <source>
        <dbReference type="Proteomes" id="UP000005778"/>
    </source>
</evidence>
<dbReference type="eggNOG" id="COG3620">
    <property type="taxonomic scope" value="Bacteria"/>
</dbReference>
<sequence length="115" mass="12774">MTTALTNNVQIIEQGGKPAFAVIPWEDYQSLVEGVVQDESDVWFPHEVVKANVRGDSLVKAWREYLGMTQAELAAKAGIKQPALTRIEKIDANPRKITLIRLAEAMGLTVEQLIE</sequence>
<keyword evidence="3" id="KW-1185">Reference proteome</keyword>
<dbReference type="HOGENOM" id="CLU_136757_0_1_7"/>
<dbReference type="RefSeq" id="WP_004072138.1">
    <property type="nucleotide sequence ID" value="NZ_CM001488.1"/>
</dbReference>
<dbReference type="InterPro" id="IPR010982">
    <property type="entry name" value="Lambda_DNA-bd_dom_sf"/>
</dbReference>
<gene>
    <name evidence="2" type="ORF">DespoDRAFT_01180</name>
</gene>
<dbReference type="CDD" id="cd00093">
    <property type="entry name" value="HTH_XRE"/>
    <property type="match status" value="1"/>
</dbReference>
<dbReference type="OrthoDB" id="5679339at2"/>
<reference evidence="2 3" key="1">
    <citation type="submission" date="2011-09" db="EMBL/GenBank/DDBJ databases">
        <authorList>
            <consortium name="US DOE Joint Genome Institute (JGI-PGF)"/>
            <person name="Lucas S."/>
            <person name="Han J."/>
            <person name="Lapidus A."/>
            <person name="Cheng J.-F."/>
            <person name="Goodwin L."/>
            <person name="Pitluck S."/>
            <person name="Peters L."/>
            <person name="Land M.L."/>
            <person name="Hauser L."/>
            <person name="Orellana R."/>
            <person name="Lovley D."/>
            <person name="Woyke T.J."/>
        </authorList>
    </citation>
    <scope>NUCLEOTIDE SEQUENCE [LARGE SCALE GENOMIC DNA]</scope>
    <source>
        <strain evidence="2 3">2ac9</strain>
    </source>
</reference>
<protein>
    <submittedName>
        <fullName evidence="2">Putative transcriptional regulator with C-terminal CBS domains</fullName>
    </submittedName>
</protein>
<evidence type="ECO:0000259" key="1">
    <source>
        <dbReference type="PROSITE" id="PS50943"/>
    </source>
</evidence>
<dbReference type="PROSITE" id="PS50943">
    <property type="entry name" value="HTH_CROC1"/>
    <property type="match status" value="1"/>
</dbReference>
<dbReference type="Gene3D" id="1.10.260.40">
    <property type="entry name" value="lambda repressor-like DNA-binding domains"/>
    <property type="match status" value="1"/>
</dbReference>
<dbReference type="AlphaFoldDB" id="I5B0Y3"/>
<feature type="domain" description="HTH cro/C1-type" evidence="1">
    <location>
        <begin position="59"/>
        <end position="113"/>
    </location>
</feature>
<evidence type="ECO:0000313" key="2">
    <source>
        <dbReference type="EMBL" id="EIM63146.1"/>
    </source>
</evidence>
<dbReference type="STRING" id="879212.DespoDRAFT_01180"/>
<dbReference type="InterPro" id="IPR001387">
    <property type="entry name" value="Cro/C1-type_HTH"/>
</dbReference>
<dbReference type="GO" id="GO:0003677">
    <property type="term" value="F:DNA binding"/>
    <property type="evidence" value="ECO:0007669"/>
    <property type="project" value="InterPro"/>
</dbReference>
<dbReference type="SUPFAM" id="SSF47413">
    <property type="entry name" value="lambda repressor-like DNA-binding domains"/>
    <property type="match status" value="1"/>
</dbReference>
<reference evidence="2 3" key="2">
    <citation type="submission" date="2012-02" db="EMBL/GenBank/DDBJ databases">
        <title>Improved High-Quality Draft sequence of Desulfobacter postgatei 2ac9.</title>
        <authorList>
            <consortium name="US DOE Joint Genome Institute"/>
            <person name="Lucas S."/>
            <person name="Han J."/>
            <person name="Lapidus A."/>
            <person name="Cheng J.-F."/>
            <person name="Goodwin L."/>
            <person name="Pitluck S."/>
            <person name="Peters L."/>
            <person name="Ovchinnikova G."/>
            <person name="Held B."/>
            <person name="Detter J.C."/>
            <person name="Han C."/>
            <person name="Tapia R."/>
            <person name="Land M."/>
            <person name="Hauser L."/>
            <person name="Kyrpides N."/>
            <person name="Ivanova N."/>
            <person name="Pagani I."/>
            <person name="Orellana R."/>
            <person name="Lovley D."/>
            <person name="Woyke T."/>
        </authorList>
    </citation>
    <scope>NUCLEOTIDE SEQUENCE [LARGE SCALE GENOMIC DNA]</scope>
    <source>
        <strain evidence="2 3">2ac9</strain>
    </source>
</reference>
<dbReference type="EMBL" id="CM001488">
    <property type="protein sequence ID" value="EIM63146.1"/>
    <property type="molecule type" value="Genomic_DNA"/>
</dbReference>